<evidence type="ECO:0000256" key="2">
    <source>
        <dbReference type="ARBA" id="ARBA00022448"/>
    </source>
</evidence>
<sequence length="873" mass="93970">MALAISVPAVAQDNDGTQQQDAEAPARQGGISTIVVTAQKRAENVQDVPIAISAFGGEQLQDRAVGEVSELAALAPNVSLDSSVPFSGSTAVLAAYIRGIGSDDFAFNIDPGVGIYVDGVYLARSVGANQDLLDVERIEILKGPQGTLFGRNTIGGAISIVTRDPADEFRFRGDVTVGSYNRMQARGSMDIPLSDNLFSSVTFNISSRDGFVERVPFPDDRRVNTPSFTSYAAVGYDSPDTEGAQDNRTIRGKLLYDPGSSFRITLNGDYTYSTGGAASTLLLATDFVPGPFAPPPGASIPGTAFDPTQTQGVLFAGVYNFCIGSTPQEIAARNATALCAGTGTQFPSQAFGTITTPVTRLPSFASVNVDGNPDNDRIPYDNRFLSPDIDQSYATGNNFSKLKNWGVGAVIDLDITPDIALKSITAYRKQSWQSGADLDGSPINSLQVSFDQRQWQLSEELQLTGTLLDDSLNFVVGAYYFKEKGSLRDYVTFAEGLLQVDGPNSLETENYAFFGQIDYRPIELIGITLGGRYTHEDKQFEGGQQDLNGFNYRLFGCADANGNITPDAQAGFAPPGVTCQQALSYPDPTNPIRVYPPGLNELTFNNFSPKVGVQLYPADDIMLYGSWSKGYKTGGWTTRFTNPQLQAQSYEPEEAETWEVGIKSTLLDRRLQINAAAFTTDYSDIQLNFQNGTSPTIGNVGDARIKGFELETVSQPVDWFTLNASVGYIDATYTALDPLVSLPSVSGPNPLQAGAVIGAPLPKTPKWQFNISPKLEFDLGNGGQVTIIGDYSHASTVYNDVARTFLLTRGPTDIVNGSITYDSPDRLWSVSVGGNNILDERYITTGQNNAAGGSIFGTYNRPATWYVRLGVDI</sequence>
<keyword evidence="9 11" id="KW-0472">Membrane</keyword>
<dbReference type="InterPro" id="IPR012910">
    <property type="entry name" value="Plug_dom"/>
</dbReference>
<keyword evidence="4" id="KW-0410">Iron transport</keyword>
<dbReference type="PANTHER" id="PTHR32552:SF81">
    <property type="entry name" value="TONB-DEPENDENT OUTER MEMBRANE RECEPTOR"/>
    <property type="match status" value="1"/>
</dbReference>
<evidence type="ECO:0000313" key="15">
    <source>
        <dbReference type="EMBL" id="MWV27152.1"/>
    </source>
</evidence>
<accession>A0A844XBR7</accession>
<evidence type="ECO:0000313" key="16">
    <source>
        <dbReference type="Proteomes" id="UP000461409"/>
    </source>
</evidence>
<comment type="subcellular location">
    <subcellularLocation>
        <location evidence="1 11">Cell outer membrane</location>
        <topology evidence="1 11">Multi-pass membrane protein</topology>
    </subcellularLocation>
</comment>
<dbReference type="AlphaFoldDB" id="A0A844XBR7"/>
<evidence type="ECO:0000256" key="9">
    <source>
        <dbReference type="ARBA" id="ARBA00023136"/>
    </source>
</evidence>
<comment type="similarity">
    <text evidence="11 12">Belongs to the TonB-dependent receptor family.</text>
</comment>
<dbReference type="Gene3D" id="2.40.170.20">
    <property type="entry name" value="TonB-dependent receptor, beta-barrel domain"/>
    <property type="match status" value="2"/>
</dbReference>
<evidence type="ECO:0000256" key="7">
    <source>
        <dbReference type="ARBA" id="ARBA00023065"/>
    </source>
</evidence>
<evidence type="ECO:0000256" key="5">
    <source>
        <dbReference type="ARBA" id="ARBA00022692"/>
    </source>
</evidence>
<dbReference type="GO" id="GO:0009279">
    <property type="term" value="C:cell outer membrane"/>
    <property type="evidence" value="ECO:0007669"/>
    <property type="project" value="UniProtKB-SubCell"/>
</dbReference>
<name>A0A844XBR7_9SPHN</name>
<keyword evidence="16" id="KW-1185">Reference proteome</keyword>
<dbReference type="InterPro" id="IPR036942">
    <property type="entry name" value="Beta-barrel_TonB_sf"/>
</dbReference>
<evidence type="ECO:0000256" key="3">
    <source>
        <dbReference type="ARBA" id="ARBA00022452"/>
    </source>
</evidence>
<dbReference type="GO" id="GO:0006826">
    <property type="term" value="P:iron ion transport"/>
    <property type="evidence" value="ECO:0007669"/>
    <property type="project" value="UniProtKB-KW"/>
</dbReference>
<keyword evidence="10 11" id="KW-0998">Cell outer membrane</keyword>
<reference evidence="15 16" key="1">
    <citation type="submission" date="2019-12" db="EMBL/GenBank/DDBJ databases">
        <authorList>
            <person name="Lee S.D."/>
        </authorList>
    </citation>
    <scope>NUCLEOTIDE SEQUENCE [LARGE SCALE GENOMIC DNA]</scope>
    <source>
        <strain evidence="15 16">GH3-10</strain>
    </source>
</reference>
<protein>
    <submittedName>
        <fullName evidence="15">TonB-dependent receptor</fullName>
    </submittedName>
</protein>
<dbReference type="PANTHER" id="PTHR32552">
    <property type="entry name" value="FERRICHROME IRON RECEPTOR-RELATED"/>
    <property type="match status" value="1"/>
</dbReference>
<gene>
    <name evidence="15" type="ORF">GRF63_04460</name>
</gene>
<proteinExistence type="inferred from homology"/>
<evidence type="ECO:0000256" key="8">
    <source>
        <dbReference type="ARBA" id="ARBA00023077"/>
    </source>
</evidence>
<keyword evidence="2 11" id="KW-0813">Transport</keyword>
<evidence type="ECO:0000259" key="13">
    <source>
        <dbReference type="Pfam" id="PF00593"/>
    </source>
</evidence>
<evidence type="ECO:0000256" key="4">
    <source>
        <dbReference type="ARBA" id="ARBA00022496"/>
    </source>
</evidence>
<evidence type="ECO:0000256" key="6">
    <source>
        <dbReference type="ARBA" id="ARBA00023004"/>
    </source>
</evidence>
<reference evidence="15 16" key="2">
    <citation type="submission" date="2020-02" db="EMBL/GenBank/DDBJ databases">
        <title>Erythrobacter dongmakensis sp. nov., isolated from a tidal mudflat.</title>
        <authorList>
            <person name="Kim I.S."/>
        </authorList>
    </citation>
    <scope>NUCLEOTIDE SEQUENCE [LARGE SCALE GENOMIC DNA]</scope>
    <source>
        <strain evidence="15 16">GH3-10</strain>
    </source>
</reference>
<keyword evidence="6" id="KW-0408">Iron</keyword>
<keyword evidence="3 11" id="KW-1134">Transmembrane beta strand</keyword>
<dbReference type="SUPFAM" id="SSF56935">
    <property type="entry name" value="Porins"/>
    <property type="match status" value="1"/>
</dbReference>
<dbReference type="Proteomes" id="UP000461409">
    <property type="component" value="Unassembled WGS sequence"/>
</dbReference>
<dbReference type="PROSITE" id="PS52016">
    <property type="entry name" value="TONB_DEPENDENT_REC_3"/>
    <property type="match status" value="1"/>
</dbReference>
<dbReference type="EMBL" id="WUBR01000001">
    <property type="protein sequence ID" value="MWV27152.1"/>
    <property type="molecule type" value="Genomic_DNA"/>
</dbReference>
<feature type="domain" description="TonB-dependent receptor-like beta-barrel" evidence="13">
    <location>
        <begin position="365"/>
        <end position="837"/>
    </location>
</feature>
<dbReference type="InterPro" id="IPR000531">
    <property type="entry name" value="Beta-barrel_TonB"/>
</dbReference>
<comment type="caution">
    <text evidence="15">The sequence shown here is derived from an EMBL/GenBank/DDBJ whole genome shotgun (WGS) entry which is preliminary data.</text>
</comment>
<dbReference type="Pfam" id="PF07715">
    <property type="entry name" value="Plug"/>
    <property type="match status" value="1"/>
</dbReference>
<dbReference type="InterPro" id="IPR039426">
    <property type="entry name" value="TonB-dep_rcpt-like"/>
</dbReference>
<evidence type="ECO:0000256" key="1">
    <source>
        <dbReference type="ARBA" id="ARBA00004571"/>
    </source>
</evidence>
<feature type="domain" description="TonB-dependent receptor plug" evidence="14">
    <location>
        <begin position="45"/>
        <end position="157"/>
    </location>
</feature>
<organism evidence="15 16">
    <name type="scientific">Aurantiacibacter rhizosphaerae</name>
    <dbReference type="NCBI Taxonomy" id="2691582"/>
    <lineage>
        <taxon>Bacteria</taxon>
        <taxon>Pseudomonadati</taxon>
        <taxon>Pseudomonadota</taxon>
        <taxon>Alphaproteobacteria</taxon>
        <taxon>Sphingomonadales</taxon>
        <taxon>Erythrobacteraceae</taxon>
        <taxon>Aurantiacibacter</taxon>
    </lineage>
</organism>
<keyword evidence="15" id="KW-0675">Receptor</keyword>
<keyword evidence="5 11" id="KW-0812">Transmembrane</keyword>
<evidence type="ECO:0000256" key="10">
    <source>
        <dbReference type="ARBA" id="ARBA00023237"/>
    </source>
</evidence>
<evidence type="ECO:0000259" key="14">
    <source>
        <dbReference type="Pfam" id="PF07715"/>
    </source>
</evidence>
<keyword evidence="8 12" id="KW-0798">TonB box</keyword>
<evidence type="ECO:0000256" key="12">
    <source>
        <dbReference type="RuleBase" id="RU003357"/>
    </source>
</evidence>
<dbReference type="Pfam" id="PF00593">
    <property type="entry name" value="TonB_dep_Rec_b-barrel"/>
    <property type="match status" value="1"/>
</dbReference>
<evidence type="ECO:0000256" key="11">
    <source>
        <dbReference type="PROSITE-ProRule" id="PRU01360"/>
    </source>
</evidence>
<keyword evidence="7" id="KW-0406">Ion transport</keyword>